<evidence type="ECO:0000313" key="2">
    <source>
        <dbReference type="Proteomes" id="UP000186601"/>
    </source>
</evidence>
<name>A0A2R6NSG2_9APHY</name>
<accession>A0A2R6NSG2</accession>
<reference evidence="1 2" key="1">
    <citation type="submission" date="2018-02" db="EMBL/GenBank/DDBJ databases">
        <title>Genome sequence of the basidiomycete white-rot fungus Phlebia centrifuga.</title>
        <authorList>
            <person name="Granchi Z."/>
            <person name="Peng M."/>
            <person name="de Vries R.P."/>
            <person name="Hilden K."/>
            <person name="Makela M.R."/>
            <person name="Grigoriev I."/>
            <person name="Riley R."/>
        </authorList>
    </citation>
    <scope>NUCLEOTIDE SEQUENCE [LARGE SCALE GENOMIC DNA]</scope>
    <source>
        <strain evidence="1 2">FBCC195</strain>
    </source>
</reference>
<organism evidence="1 2">
    <name type="scientific">Hermanssonia centrifuga</name>
    <dbReference type="NCBI Taxonomy" id="98765"/>
    <lineage>
        <taxon>Eukaryota</taxon>
        <taxon>Fungi</taxon>
        <taxon>Dikarya</taxon>
        <taxon>Basidiomycota</taxon>
        <taxon>Agaricomycotina</taxon>
        <taxon>Agaricomycetes</taxon>
        <taxon>Polyporales</taxon>
        <taxon>Meruliaceae</taxon>
        <taxon>Hermanssonia</taxon>
    </lineage>
</organism>
<dbReference type="EMBL" id="MLYV02000872">
    <property type="protein sequence ID" value="PSR75864.1"/>
    <property type="molecule type" value="Genomic_DNA"/>
</dbReference>
<keyword evidence="2" id="KW-1185">Reference proteome</keyword>
<dbReference type="Proteomes" id="UP000186601">
    <property type="component" value="Unassembled WGS sequence"/>
</dbReference>
<comment type="caution">
    <text evidence="1">The sequence shown here is derived from an EMBL/GenBank/DDBJ whole genome shotgun (WGS) entry which is preliminary data.</text>
</comment>
<dbReference type="OrthoDB" id="5440at2759"/>
<protein>
    <submittedName>
        <fullName evidence="1">Uncharacterized protein</fullName>
    </submittedName>
</protein>
<evidence type="ECO:0000313" key="1">
    <source>
        <dbReference type="EMBL" id="PSR75864.1"/>
    </source>
</evidence>
<sequence length="323" mass="35585">MSRFIASTVTSIARPPLLVILISEEQAGWCKQFSEEGYDVVHILFPPNAESPLVNAVQEANQLAKNRADHYWALITYGADSVLLRTVTGQFDRQNLKVCVHFCPAASDGDGLVANNTDGPIPTIFHLSTNQDALNASLVEMIDSISLQHAVPTSCYPPVVVHTYPKVTADPPFPYSMKAPALVTAGETSSVGPYIRSAVGLSYTRTLELLRRHLGPHFDLEGLWEKHTYYVSAPYVNHVPTMTGGVGFKDLARFYKVVLLSFYDTHLLTRDLTVPFYSGKCTHPYDLDEGYLLIVEQVTPPDTELITISRTGMSRVGLSNAVI</sequence>
<gene>
    <name evidence="1" type="ORF">PHLCEN_2v8778</name>
</gene>
<proteinExistence type="predicted"/>
<dbReference type="AlphaFoldDB" id="A0A2R6NSG2"/>